<evidence type="ECO:0000313" key="3">
    <source>
        <dbReference type="EMBL" id="XDQ30347.1"/>
    </source>
</evidence>
<protein>
    <submittedName>
        <fullName evidence="3">DUF1772 domain-containing protein</fullName>
    </submittedName>
</protein>
<feature type="transmembrane region" description="Helical" evidence="2">
    <location>
        <begin position="53"/>
        <end position="77"/>
    </location>
</feature>
<proteinExistence type="predicted"/>
<organism evidence="3">
    <name type="scientific">Streptomyces sp. R21</name>
    <dbReference type="NCBI Taxonomy" id="3238627"/>
    <lineage>
        <taxon>Bacteria</taxon>
        <taxon>Bacillati</taxon>
        <taxon>Actinomycetota</taxon>
        <taxon>Actinomycetes</taxon>
        <taxon>Kitasatosporales</taxon>
        <taxon>Streptomycetaceae</taxon>
        <taxon>Streptomyces</taxon>
    </lineage>
</organism>
<dbReference type="Pfam" id="PF08592">
    <property type="entry name" value="Anthrone_oxy"/>
    <property type="match status" value="1"/>
</dbReference>
<feature type="transmembrane region" description="Helical" evidence="2">
    <location>
        <begin position="84"/>
        <end position="105"/>
    </location>
</feature>
<dbReference type="InterPro" id="IPR013901">
    <property type="entry name" value="Anthrone_oxy"/>
</dbReference>
<name>A0AB39PIY4_9ACTN</name>
<evidence type="ECO:0000256" key="2">
    <source>
        <dbReference type="SAM" id="Phobius"/>
    </source>
</evidence>
<keyword evidence="2" id="KW-0472">Membrane</keyword>
<dbReference type="AlphaFoldDB" id="A0AB39PIY4"/>
<accession>A0AB39PIY4</accession>
<dbReference type="EMBL" id="CP163435">
    <property type="protein sequence ID" value="XDQ30347.1"/>
    <property type="molecule type" value="Genomic_DNA"/>
</dbReference>
<dbReference type="RefSeq" id="WP_369240197.1">
    <property type="nucleotide sequence ID" value="NZ_CP163435.1"/>
</dbReference>
<reference evidence="3" key="1">
    <citation type="submission" date="2024-07" db="EMBL/GenBank/DDBJ databases">
        <authorList>
            <person name="Yu S.T."/>
        </authorList>
    </citation>
    <scope>NUCLEOTIDE SEQUENCE</scope>
    <source>
        <strain evidence="3">R21</strain>
    </source>
</reference>
<keyword evidence="2" id="KW-0812">Transmembrane</keyword>
<sequence length="216" mass="23148">MKTLQTATLIAATLTTGLMAGLFAAFTYSVMPGLARSSDRTMVETMQNINKAIVNPFFMLLFMGSLFLLALAAFLSWKGHGRAALPWIIAALALYLIAFFVTGGVNVPLNDKLAQAGDPRHIKDLAAVRSDFENAWVTWNAVRAVLHTAAFGCLAWALVVHGAHRLHDAGKAGPAPYSTSGPAPAGPYHRPWDQQPAARSGAAQPWTPPTGQRRNS</sequence>
<feature type="region of interest" description="Disordered" evidence="1">
    <location>
        <begin position="171"/>
        <end position="216"/>
    </location>
</feature>
<gene>
    <name evidence="3" type="ORF">AB5J56_39075</name>
</gene>
<keyword evidence="2" id="KW-1133">Transmembrane helix</keyword>
<evidence type="ECO:0000256" key="1">
    <source>
        <dbReference type="SAM" id="MobiDB-lite"/>
    </source>
</evidence>